<evidence type="ECO:0000256" key="1">
    <source>
        <dbReference type="SAM" id="MobiDB-lite"/>
    </source>
</evidence>
<evidence type="ECO:0000313" key="6">
    <source>
        <dbReference type="Proteomes" id="UP000597138"/>
    </source>
</evidence>
<reference evidence="3" key="1">
    <citation type="journal article" date="2014" name="Int. J. Syst. Evol. Microbiol.">
        <title>Complete genome of a new Firmicutes species belonging to the dominant human colonic microbiota ('Ruminococcus bicirculans') reveals two chromosomes and a selective capacity to utilize plant glucans.</title>
        <authorList>
            <consortium name="NISC Comparative Sequencing Program"/>
            <person name="Wegmann U."/>
            <person name="Louis P."/>
            <person name="Goesmann A."/>
            <person name="Henrissat B."/>
            <person name="Duncan S.H."/>
            <person name="Flint H.J."/>
        </authorList>
    </citation>
    <scope>NUCLEOTIDE SEQUENCE</scope>
    <source>
        <strain evidence="3">CGMCC 1.11013</strain>
    </source>
</reference>
<dbReference type="eggNOG" id="ENOG50316MD">
    <property type="taxonomic scope" value="Bacteria"/>
</dbReference>
<protein>
    <recommendedName>
        <fullName evidence="7">Purine nucleoside phosphorylase</fullName>
    </recommendedName>
</protein>
<feature type="chain" id="PRO_5001663636" description="Purine nucleoside phosphorylase" evidence="2">
    <location>
        <begin position="29"/>
        <end position="112"/>
    </location>
</feature>
<feature type="signal peptide" evidence="2">
    <location>
        <begin position="1"/>
        <end position="28"/>
    </location>
</feature>
<dbReference type="AlphaFoldDB" id="A0A069NF43"/>
<keyword evidence="2" id="KW-0732">Signal</keyword>
<comment type="caution">
    <text evidence="4">The sequence shown here is derived from an EMBL/GenBank/DDBJ whole genome shotgun (WGS) entry which is preliminary data.</text>
</comment>
<evidence type="ECO:0000313" key="3">
    <source>
        <dbReference type="EMBL" id="GGD89637.1"/>
    </source>
</evidence>
<dbReference type="RefSeq" id="WP_052006030.1">
    <property type="nucleotide sequence ID" value="NZ_BMEG01000010.1"/>
</dbReference>
<dbReference type="EMBL" id="BMEG01000010">
    <property type="protein sequence ID" value="GGD89637.1"/>
    <property type="molecule type" value="Genomic_DNA"/>
</dbReference>
<feature type="compositionally biased region" description="Basic and acidic residues" evidence="1">
    <location>
        <begin position="69"/>
        <end position="78"/>
    </location>
</feature>
<gene>
    <name evidence="4" type="ORF">BG57_23650</name>
    <name evidence="3" type="ORF">GCM10010985_50340</name>
</gene>
<evidence type="ECO:0000256" key="2">
    <source>
        <dbReference type="SAM" id="SignalP"/>
    </source>
</evidence>
<dbReference type="Proteomes" id="UP000027439">
    <property type="component" value="Unassembled WGS sequence"/>
</dbReference>
<reference evidence="6" key="3">
    <citation type="journal article" date="2019" name="Int. J. Syst. Evol. Microbiol.">
        <title>The Global Catalogue of Microorganisms (GCM) 10K type strain sequencing project: providing services to taxonomists for standard genome sequencing and annotation.</title>
        <authorList>
            <consortium name="The Broad Institute Genomics Platform"/>
            <consortium name="The Broad Institute Genome Sequencing Center for Infectious Disease"/>
            <person name="Wu L."/>
            <person name="Ma J."/>
        </authorList>
    </citation>
    <scope>NUCLEOTIDE SEQUENCE [LARGE SCALE GENOMIC DNA]</scope>
    <source>
        <strain evidence="6">CGMCC 1.11013</strain>
    </source>
</reference>
<reference evidence="3" key="4">
    <citation type="submission" date="2024-05" db="EMBL/GenBank/DDBJ databases">
        <authorList>
            <person name="Sun Q."/>
            <person name="Zhou Y."/>
        </authorList>
    </citation>
    <scope>NUCLEOTIDE SEQUENCE</scope>
    <source>
        <strain evidence="3">CGMCC 1.11013</strain>
    </source>
</reference>
<sequence length="112" mass="11510">MKVTFRSKLAVSSILAAFALSVATHASAQDNSATTGTGAGSGTVQPAPPTKAEQKAEKKAARKQARAKKNAELKKLEDAGYNPGRGEDPNYPQDVQNAQKKVGAGQGASASQ</sequence>
<dbReference type="OrthoDB" id="9133911at2"/>
<keyword evidence="6" id="KW-1185">Reference proteome</keyword>
<name>A0A069NF43_9BURK</name>
<evidence type="ECO:0000313" key="5">
    <source>
        <dbReference type="Proteomes" id="UP000027439"/>
    </source>
</evidence>
<accession>A0A069NF43</accession>
<reference evidence="4 5" key="2">
    <citation type="submission" date="2014-03" db="EMBL/GenBank/DDBJ databases">
        <title>Draft Genome Sequences of Four Burkholderia Strains.</title>
        <authorList>
            <person name="Liu X.Y."/>
            <person name="Li C.X."/>
            <person name="Xu J.H."/>
        </authorList>
    </citation>
    <scope>NUCLEOTIDE SEQUENCE [LARGE SCALE GENOMIC DNA]</scope>
    <source>
        <strain evidence="4 5">R27</strain>
    </source>
</reference>
<dbReference type="EMBL" id="JFHE01000046">
    <property type="protein sequence ID" value="KDR27033.1"/>
    <property type="molecule type" value="Genomic_DNA"/>
</dbReference>
<proteinExistence type="predicted"/>
<dbReference type="Proteomes" id="UP000597138">
    <property type="component" value="Unassembled WGS sequence"/>
</dbReference>
<evidence type="ECO:0000313" key="4">
    <source>
        <dbReference type="EMBL" id="KDR27033.1"/>
    </source>
</evidence>
<organism evidence="4 5">
    <name type="scientific">Caballeronia grimmiae</name>
    <dbReference type="NCBI Taxonomy" id="1071679"/>
    <lineage>
        <taxon>Bacteria</taxon>
        <taxon>Pseudomonadati</taxon>
        <taxon>Pseudomonadota</taxon>
        <taxon>Betaproteobacteria</taxon>
        <taxon>Burkholderiales</taxon>
        <taxon>Burkholderiaceae</taxon>
        <taxon>Caballeronia</taxon>
    </lineage>
</organism>
<feature type="region of interest" description="Disordered" evidence="1">
    <location>
        <begin position="25"/>
        <end position="112"/>
    </location>
</feature>
<evidence type="ECO:0008006" key="7">
    <source>
        <dbReference type="Google" id="ProtNLM"/>
    </source>
</evidence>